<dbReference type="Gene3D" id="3.30.40.10">
    <property type="entry name" value="Zinc/RING finger domain, C3HC4 (zinc finger)"/>
    <property type="match status" value="1"/>
</dbReference>
<reference evidence="23" key="1">
    <citation type="submission" date="2025-08" db="UniProtKB">
        <authorList>
            <consortium name="Ensembl"/>
        </authorList>
    </citation>
    <scope>IDENTIFICATION</scope>
</reference>
<comment type="function">
    <text evidence="16">E3 ubiquitin-protein ligase which accepts ubiquitin from E2 ubiquitin-conjugating enzymes in the form of a thioester and then directly transfers the ubiquitin to targeted substrates. Mediates the degradation of the iron exporter ferroportin/SLC40A1 and thus regulates iron homeostasis.</text>
</comment>
<dbReference type="InterPro" id="IPR047551">
    <property type="entry name" value="BRcat_RBR_RNF217"/>
</dbReference>
<dbReference type="InterPro" id="IPR013083">
    <property type="entry name" value="Znf_RING/FYVE/PHD"/>
</dbReference>
<evidence type="ECO:0000256" key="4">
    <source>
        <dbReference type="ARBA" id="ARBA00004906"/>
    </source>
</evidence>
<dbReference type="Proteomes" id="UP000472277">
    <property type="component" value="Chromosome 35"/>
</dbReference>
<evidence type="ECO:0000256" key="13">
    <source>
        <dbReference type="ARBA" id="ARBA00022833"/>
    </source>
</evidence>
<reference evidence="23" key="2">
    <citation type="submission" date="2025-09" db="UniProtKB">
        <authorList>
            <consortium name="Ensembl"/>
        </authorList>
    </citation>
    <scope>IDENTIFICATION</scope>
</reference>
<keyword evidence="6" id="KW-0963">Cytoplasm</keyword>
<evidence type="ECO:0000256" key="19">
    <source>
        <dbReference type="ARBA" id="ARBA00080640"/>
    </source>
</evidence>
<proteinExistence type="inferred from homology"/>
<feature type="domain" description="RING-type" evidence="22">
    <location>
        <begin position="353"/>
        <end position="568"/>
    </location>
</feature>
<evidence type="ECO:0000256" key="14">
    <source>
        <dbReference type="ARBA" id="ARBA00022989"/>
    </source>
</evidence>
<dbReference type="Ensembl" id="ENSSTUT00000053482.1">
    <property type="protein sequence ID" value="ENSSTUP00000051150.1"/>
    <property type="gene ID" value="ENSSTUG00000021618.1"/>
</dbReference>
<keyword evidence="11" id="KW-0863">Zinc-finger</keyword>
<dbReference type="OMA" id="QCSSCQF"/>
<evidence type="ECO:0000256" key="1">
    <source>
        <dbReference type="ARBA" id="ARBA00001798"/>
    </source>
</evidence>
<dbReference type="GO" id="GO:0016020">
    <property type="term" value="C:membrane"/>
    <property type="evidence" value="ECO:0007669"/>
    <property type="project" value="UniProtKB-SubCell"/>
</dbReference>
<evidence type="ECO:0000256" key="18">
    <source>
        <dbReference type="ARBA" id="ARBA00067769"/>
    </source>
</evidence>
<dbReference type="Pfam" id="PF01485">
    <property type="entry name" value="IBR"/>
    <property type="match status" value="1"/>
</dbReference>
<evidence type="ECO:0000256" key="10">
    <source>
        <dbReference type="ARBA" id="ARBA00022737"/>
    </source>
</evidence>
<protein>
    <recommendedName>
        <fullName evidence="18">E3 ubiquitin-protein ligase RNF217</fullName>
        <ecNumber evidence="5">2.3.2.31</ecNumber>
    </recommendedName>
    <alternativeName>
        <fullName evidence="19">RING finger protein 217</fullName>
    </alternativeName>
</protein>
<dbReference type="GO" id="GO:0005737">
    <property type="term" value="C:cytoplasm"/>
    <property type="evidence" value="ECO:0007669"/>
    <property type="project" value="UniProtKB-SubCell"/>
</dbReference>
<dbReference type="InterPro" id="IPR044066">
    <property type="entry name" value="TRIAD_supradom"/>
</dbReference>
<feature type="chain" id="PRO_5025607244" description="E3 ubiquitin-protein ligase RNF217" evidence="21">
    <location>
        <begin position="19"/>
        <end position="633"/>
    </location>
</feature>
<evidence type="ECO:0000256" key="12">
    <source>
        <dbReference type="ARBA" id="ARBA00022786"/>
    </source>
</evidence>
<evidence type="ECO:0000256" key="16">
    <source>
        <dbReference type="ARBA" id="ARBA00054457"/>
    </source>
</evidence>
<dbReference type="PROSITE" id="PS51873">
    <property type="entry name" value="TRIAD"/>
    <property type="match status" value="1"/>
</dbReference>
<keyword evidence="12" id="KW-0833">Ubl conjugation pathway</keyword>
<keyword evidence="21" id="KW-0732">Signal</keyword>
<comment type="catalytic activity">
    <reaction evidence="1">
        <text>[E2 ubiquitin-conjugating enzyme]-S-ubiquitinyl-L-cysteine + [acceptor protein]-L-lysine = [E2 ubiquitin-conjugating enzyme]-L-cysteine + [acceptor protein]-N(6)-ubiquitinyl-L-lysine.</text>
        <dbReference type="EC" id="2.3.2.31"/>
    </reaction>
</comment>
<dbReference type="GO" id="GO:0061630">
    <property type="term" value="F:ubiquitin protein ligase activity"/>
    <property type="evidence" value="ECO:0007669"/>
    <property type="project" value="UniProtKB-EC"/>
</dbReference>
<keyword evidence="24" id="KW-1185">Reference proteome</keyword>
<evidence type="ECO:0000256" key="2">
    <source>
        <dbReference type="ARBA" id="ARBA00004167"/>
    </source>
</evidence>
<dbReference type="EC" id="2.3.2.31" evidence="5"/>
<dbReference type="AlphaFoldDB" id="A0A673ZWN5"/>
<keyword evidence="10" id="KW-0677">Repeat</keyword>
<evidence type="ECO:0000256" key="6">
    <source>
        <dbReference type="ARBA" id="ARBA00022490"/>
    </source>
</evidence>
<dbReference type="SUPFAM" id="SSF57850">
    <property type="entry name" value="RING/U-box"/>
    <property type="match status" value="3"/>
</dbReference>
<dbReference type="SMART" id="SM00647">
    <property type="entry name" value="IBR"/>
    <property type="match status" value="1"/>
</dbReference>
<evidence type="ECO:0000256" key="3">
    <source>
        <dbReference type="ARBA" id="ARBA00004496"/>
    </source>
</evidence>
<comment type="pathway">
    <text evidence="4">Protein modification; protein ubiquitination.</text>
</comment>
<evidence type="ECO:0000256" key="11">
    <source>
        <dbReference type="ARBA" id="ARBA00022771"/>
    </source>
</evidence>
<comment type="similarity">
    <text evidence="17">Belongs to the RBR family. RNF217 subfamily.</text>
</comment>
<feature type="signal peptide" evidence="21">
    <location>
        <begin position="1"/>
        <end position="18"/>
    </location>
</feature>
<feature type="transmembrane region" description="Helical" evidence="20">
    <location>
        <begin position="589"/>
        <end position="617"/>
    </location>
</feature>
<evidence type="ECO:0000256" key="9">
    <source>
        <dbReference type="ARBA" id="ARBA00022723"/>
    </source>
</evidence>
<dbReference type="InterPro" id="IPR002867">
    <property type="entry name" value="IBR_dom"/>
</dbReference>
<keyword evidence="8 20" id="KW-0812">Transmembrane</keyword>
<accession>A0A673ZWN5</accession>
<dbReference type="InterPro" id="IPR047552">
    <property type="entry name" value="Rcat_RBR_RNF217"/>
</dbReference>
<dbReference type="FunFam" id="3.30.40.10:FF:000264">
    <property type="entry name" value="RBR-type E3 ubiquitin transferase"/>
    <property type="match status" value="1"/>
</dbReference>
<comment type="subcellular location">
    <subcellularLocation>
        <location evidence="3">Cytoplasm</location>
    </subcellularLocation>
    <subcellularLocation>
        <location evidence="2">Membrane</location>
        <topology evidence="2">Single-pass membrane protein</topology>
    </subcellularLocation>
</comment>
<evidence type="ECO:0000313" key="24">
    <source>
        <dbReference type="Proteomes" id="UP000472277"/>
    </source>
</evidence>
<dbReference type="GO" id="GO:0008270">
    <property type="term" value="F:zinc ion binding"/>
    <property type="evidence" value="ECO:0007669"/>
    <property type="project" value="UniProtKB-KW"/>
</dbReference>
<evidence type="ECO:0000256" key="7">
    <source>
        <dbReference type="ARBA" id="ARBA00022679"/>
    </source>
</evidence>
<dbReference type="GO" id="GO:0016567">
    <property type="term" value="P:protein ubiquitination"/>
    <property type="evidence" value="ECO:0007669"/>
    <property type="project" value="InterPro"/>
</dbReference>
<keyword evidence="7" id="KW-0808">Transferase</keyword>
<evidence type="ECO:0000256" key="15">
    <source>
        <dbReference type="ARBA" id="ARBA00023136"/>
    </source>
</evidence>
<keyword evidence="13" id="KW-0862">Zinc</keyword>
<evidence type="ECO:0000256" key="8">
    <source>
        <dbReference type="ARBA" id="ARBA00022692"/>
    </source>
</evidence>
<dbReference type="InParanoid" id="A0A673ZWN5"/>
<keyword evidence="14 20" id="KW-1133">Transmembrane helix</keyword>
<dbReference type="KEGG" id="stru:115174861"/>
<dbReference type="PANTHER" id="PTHR11685">
    <property type="entry name" value="RBR FAMILY RING FINGER AND IBR DOMAIN-CONTAINING"/>
    <property type="match status" value="1"/>
</dbReference>
<dbReference type="CDD" id="cd20342">
    <property type="entry name" value="BRcat_RBR_RNF217"/>
    <property type="match status" value="1"/>
</dbReference>
<evidence type="ECO:0000256" key="5">
    <source>
        <dbReference type="ARBA" id="ARBA00012251"/>
    </source>
</evidence>
<keyword evidence="9" id="KW-0479">Metal-binding</keyword>
<dbReference type="CDD" id="cd20350">
    <property type="entry name" value="Rcat_RBR_RNF217"/>
    <property type="match status" value="1"/>
</dbReference>
<evidence type="ECO:0000313" key="23">
    <source>
        <dbReference type="Ensembl" id="ENSSTUP00000051150.1"/>
    </source>
</evidence>
<dbReference type="FunCoup" id="A0A673ZWN5">
    <property type="interactions" value="350"/>
</dbReference>
<dbReference type="Pfam" id="PF22191">
    <property type="entry name" value="IBR_1"/>
    <property type="match status" value="1"/>
</dbReference>
<evidence type="ECO:0000256" key="20">
    <source>
        <dbReference type="SAM" id="Phobius"/>
    </source>
</evidence>
<keyword evidence="15 20" id="KW-0472">Membrane</keyword>
<sequence>MDMHLTLTLLFLIDKCAVISQPKSWCAYRLHEVKQLQRYGFIFSHTQPRKQKYTLLGVCFVLFVRIWSWRRGRACMGSCTLGMEDEHISLNVYTCKMPSFVSRYDEETVCNPSEMLDKVETSGTDFIQDVRETKIQTPDGDGILETHTHRVERTGSKENVEGYSFRKPTAVDILRRNFGTTRSPTNFKNNSADDQKDPEDAMVEIVLNERIDCVDLEKSSGSETNVKEQIADHTEGLTSSDLNEVDVTDSYDICESNRADDDVVQLKEHVYCTVYCIANDNYRKPADNTGEHQYNGAITQSTSNVLTKPSTYLRQQSNLEMGHHTVSDPYTLPNLIDPRTLSNFYNGDYNESVVLACRICLDHTHIKPLLCCKKAVCEECLKIYIISQVRVGRADIVCPITECSGYLEESLVVSHLGSEEVAKYKYFLELSQIDSSTKPCPQCSQFTSLKGHNPSRAEHKYKIQCTKCQFVWCFKCHAPWHEGLKCRDYRKGDKLLHHWASIIEHGQRNAQKCPHCKIHIQRTEGCDHMNCTQCSTNFCYRCGEKYRHLRFFGDHTSNLSVFGCKYRYLPEKPHLRRLVRGSVCVSKVVVAPVVIVLVVVVGAVSMVIGLVAFPIFYICKKRRQRTQGTGHWH</sequence>
<dbReference type="FunFam" id="1.20.120.1750:FF:000008">
    <property type="entry name" value="RBR-type E3 ubiquitin transferase"/>
    <property type="match status" value="1"/>
</dbReference>
<evidence type="ECO:0000256" key="21">
    <source>
        <dbReference type="SAM" id="SignalP"/>
    </source>
</evidence>
<evidence type="ECO:0000259" key="22">
    <source>
        <dbReference type="PROSITE" id="PS51873"/>
    </source>
</evidence>
<dbReference type="InterPro" id="IPR031127">
    <property type="entry name" value="E3_UB_ligase_RBR"/>
</dbReference>
<dbReference type="OrthoDB" id="10009520at2759"/>
<organism evidence="23 24">
    <name type="scientific">Salmo trutta</name>
    <name type="common">Brown trout</name>
    <dbReference type="NCBI Taxonomy" id="8032"/>
    <lineage>
        <taxon>Eukaryota</taxon>
        <taxon>Metazoa</taxon>
        <taxon>Chordata</taxon>
        <taxon>Craniata</taxon>
        <taxon>Vertebrata</taxon>
        <taxon>Euteleostomi</taxon>
        <taxon>Actinopterygii</taxon>
        <taxon>Neopterygii</taxon>
        <taxon>Teleostei</taxon>
        <taxon>Protacanthopterygii</taxon>
        <taxon>Salmoniformes</taxon>
        <taxon>Salmonidae</taxon>
        <taxon>Salmoninae</taxon>
        <taxon>Salmo</taxon>
    </lineage>
</organism>
<dbReference type="Gene3D" id="1.20.120.1750">
    <property type="match status" value="1"/>
</dbReference>
<evidence type="ECO:0000256" key="17">
    <source>
        <dbReference type="ARBA" id="ARBA00061413"/>
    </source>
</evidence>
<name>A0A673ZWN5_SALTR</name>
<dbReference type="GeneTree" id="ENSGT00730000111285"/>
<gene>
    <name evidence="23" type="primary">RNF217</name>
    <name evidence="23" type="synonym">LOC115174861</name>
</gene>